<dbReference type="RefSeq" id="XP_002895447.1">
    <property type="nucleotide sequence ID" value="XM_002895401.1"/>
</dbReference>
<evidence type="ECO:0000313" key="3">
    <source>
        <dbReference type="Proteomes" id="UP000006643"/>
    </source>
</evidence>
<dbReference type="KEGG" id="pif:PITG_20588"/>
<organism evidence="2 3">
    <name type="scientific">Phytophthora infestans (strain T30-4)</name>
    <name type="common">Potato late blight agent</name>
    <dbReference type="NCBI Taxonomy" id="403677"/>
    <lineage>
        <taxon>Eukaryota</taxon>
        <taxon>Sar</taxon>
        <taxon>Stramenopiles</taxon>
        <taxon>Oomycota</taxon>
        <taxon>Peronosporomycetes</taxon>
        <taxon>Peronosporales</taxon>
        <taxon>Peronosporaceae</taxon>
        <taxon>Phytophthora</taxon>
    </lineage>
</organism>
<proteinExistence type="predicted"/>
<feature type="domain" description="Tc1-like transposase DDE" evidence="1">
    <location>
        <begin position="36"/>
        <end position="109"/>
    </location>
</feature>
<name>D0P2L9_PHYIT</name>
<dbReference type="GeneID" id="9480083"/>
<accession>D0P2L9</accession>
<dbReference type="OMA" id="NDPCHAR"/>
<dbReference type="AlphaFoldDB" id="D0P2L9"/>
<dbReference type="Gene3D" id="3.30.420.10">
    <property type="entry name" value="Ribonuclease H-like superfamily/Ribonuclease H"/>
    <property type="match status" value="1"/>
</dbReference>
<dbReference type="Pfam" id="PF13358">
    <property type="entry name" value="DDE_3"/>
    <property type="match status" value="1"/>
</dbReference>
<dbReference type="InterPro" id="IPR036397">
    <property type="entry name" value="RNaseH_sf"/>
</dbReference>
<dbReference type="VEuPathDB" id="FungiDB:PITG_20588"/>
<gene>
    <name evidence="2" type="ORF">PITG_20588</name>
</gene>
<dbReference type="EMBL" id="DS028298">
    <property type="protein sequence ID" value="EEY56679.1"/>
    <property type="molecule type" value="Genomic_DNA"/>
</dbReference>
<dbReference type="InParanoid" id="D0P2L9"/>
<reference evidence="3" key="1">
    <citation type="journal article" date="2009" name="Nature">
        <title>Genome sequence and analysis of the Irish potato famine pathogen Phytophthora infestans.</title>
        <authorList>
            <consortium name="The Broad Institute Genome Sequencing Platform"/>
            <person name="Haas B.J."/>
            <person name="Kamoun S."/>
            <person name="Zody M.C."/>
            <person name="Jiang R.H."/>
            <person name="Handsaker R.E."/>
            <person name="Cano L.M."/>
            <person name="Grabherr M."/>
            <person name="Kodira C.D."/>
            <person name="Raffaele S."/>
            <person name="Torto-Alalibo T."/>
            <person name="Bozkurt T.O."/>
            <person name="Ah-Fong A.M."/>
            <person name="Alvarado L."/>
            <person name="Anderson V.L."/>
            <person name="Armstrong M.R."/>
            <person name="Avrova A."/>
            <person name="Baxter L."/>
            <person name="Beynon J."/>
            <person name="Boevink P.C."/>
            <person name="Bollmann S.R."/>
            <person name="Bos J.I."/>
            <person name="Bulone V."/>
            <person name="Cai G."/>
            <person name="Cakir C."/>
            <person name="Carrington J.C."/>
            <person name="Chawner M."/>
            <person name="Conti L."/>
            <person name="Costanzo S."/>
            <person name="Ewan R."/>
            <person name="Fahlgren N."/>
            <person name="Fischbach M.A."/>
            <person name="Fugelstad J."/>
            <person name="Gilroy E.M."/>
            <person name="Gnerre S."/>
            <person name="Green P.J."/>
            <person name="Grenville-Briggs L.J."/>
            <person name="Griffith J."/>
            <person name="Grunwald N.J."/>
            <person name="Horn K."/>
            <person name="Horner N.R."/>
            <person name="Hu C.H."/>
            <person name="Huitema E."/>
            <person name="Jeong D.H."/>
            <person name="Jones A.M."/>
            <person name="Jones J.D."/>
            <person name="Jones R.W."/>
            <person name="Karlsson E.K."/>
            <person name="Kunjeti S.G."/>
            <person name="Lamour K."/>
            <person name="Liu Z."/>
            <person name="Ma L."/>
            <person name="Maclean D."/>
            <person name="Chibucos M.C."/>
            <person name="McDonald H."/>
            <person name="McWalters J."/>
            <person name="Meijer H.J."/>
            <person name="Morgan W."/>
            <person name="Morris P.F."/>
            <person name="Munro C.A."/>
            <person name="O'Neill K."/>
            <person name="Ospina-Giraldo M."/>
            <person name="Pinzon A."/>
            <person name="Pritchard L."/>
            <person name="Ramsahoye B."/>
            <person name="Ren Q."/>
            <person name="Restrepo S."/>
            <person name="Roy S."/>
            <person name="Sadanandom A."/>
            <person name="Savidor A."/>
            <person name="Schornack S."/>
            <person name="Schwartz D.C."/>
            <person name="Schumann U.D."/>
            <person name="Schwessinger B."/>
            <person name="Seyer L."/>
            <person name="Sharpe T."/>
            <person name="Silvar C."/>
            <person name="Song J."/>
            <person name="Studholme D.J."/>
            <person name="Sykes S."/>
            <person name="Thines M."/>
            <person name="van de Vondervoort P.J."/>
            <person name="Phuntumart V."/>
            <person name="Wawra S."/>
            <person name="Weide R."/>
            <person name="Win J."/>
            <person name="Young C."/>
            <person name="Zhou S."/>
            <person name="Fry W."/>
            <person name="Meyers B.C."/>
            <person name="van West P."/>
            <person name="Ristaino J."/>
            <person name="Govers F."/>
            <person name="Birch P.R."/>
            <person name="Whisson S.C."/>
            <person name="Judelson H.S."/>
            <person name="Nusbaum C."/>
        </authorList>
    </citation>
    <scope>NUCLEOTIDE SEQUENCE [LARGE SCALE GENOMIC DNA]</scope>
    <source>
        <strain evidence="3">T30-4</strain>
    </source>
</reference>
<dbReference type="HOGENOM" id="CLU_127373_0_0_1"/>
<evidence type="ECO:0000313" key="2">
    <source>
        <dbReference type="EMBL" id="EEY56679.1"/>
    </source>
</evidence>
<dbReference type="Proteomes" id="UP000006643">
    <property type="component" value="Unassembled WGS sequence"/>
</dbReference>
<dbReference type="OrthoDB" id="91951at2759"/>
<keyword evidence="3" id="KW-1185">Reference proteome</keyword>
<evidence type="ECO:0000259" key="1">
    <source>
        <dbReference type="Pfam" id="PF13358"/>
    </source>
</evidence>
<protein>
    <recommendedName>
        <fullName evidence="1">Tc1-like transposase DDE domain-containing protein</fullName>
    </recommendedName>
</protein>
<dbReference type="GO" id="GO:0003676">
    <property type="term" value="F:nucleic acid binding"/>
    <property type="evidence" value="ECO:0007669"/>
    <property type="project" value="InterPro"/>
</dbReference>
<sequence length="182" mass="20676">MKQFHKEPQYTSTDANFNLWSPRTRGRSIRGRRAVKKHSNEFTRSTLCKYEDVSNIGVVLDSAPCHAPAETVFNEPEFQAATLLRFGPDSPMLNPIENVFSAFKSKVKDYMTGRRVHNIAVPQGTTMKAHRHQFLQEAAHTLFPLVATAPLNVSCYRYTLTFHVKVADFDNMPVGRCLMEIS</sequence>
<dbReference type="InterPro" id="IPR038717">
    <property type="entry name" value="Tc1-like_DDE_dom"/>
</dbReference>